<evidence type="ECO:0000256" key="4">
    <source>
        <dbReference type="RuleBase" id="RU363099"/>
    </source>
</evidence>
<dbReference type="Pfam" id="PF03018">
    <property type="entry name" value="Dirigent"/>
    <property type="match status" value="1"/>
</dbReference>
<feature type="chain" id="PRO_5011833670" description="Dirigent protein" evidence="4">
    <location>
        <begin position="26"/>
        <end position="210"/>
    </location>
</feature>
<keyword evidence="3 4" id="KW-0964">Secreted</keyword>
<evidence type="ECO:0000256" key="1">
    <source>
        <dbReference type="ARBA" id="ARBA00010746"/>
    </source>
</evidence>
<dbReference type="GO" id="GO:0009699">
    <property type="term" value="P:phenylpropanoid biosynthetic process"/>
    <property type="evidence" value="ECO:0007669"/>
    <property type="project" value="UniProtKB-ARBA"/>
</dbReference>
<dbReference type="Proteomes" id="UP000054558">
    <property type="component" value="Unassembled WGS sequence"/>
</dbReference>
<comment type="subcellular location">
    <subcellularLocation>
        <location evidence="4">Secreted</location>
        <location evidence="4">Extracellular space</location>
        <location evidence="4">Apoplast</location>
    </subcellularLocation>
</comment>
<evidence type="ECO:0000313" key="5">
    <source>
        <dbReference type="EMBL" id="GAQ78498.1"/>
    </source>
</evidence>
<protein>
    <recommendedName>
        <fullName evidence="4">Dirigent protein</fullName>
    </recommendedName>
</protein>
<comment type="function">
    <text evidence="4">Dirigent proteins impart stereoselectivity on the phenoxy radical-coupling reaction, yielding optically active lignans from two molecules of coniferyl alcohol in the biosynthesis of lignans, flavonolignans, and alkaloids and thus plays a central role in plant secondary metabolism.</text>
</comment>
<gene>
    <name evidence="5" type="ORF">KFL_000140170</name>
</gene>
<dbReference type="InterPro" id="IPR044859">
    <property type="entry name" value="Allene_oxi_cyc_Dirigent"/>
</dbReference>
<keyword evidence="4" id="KW-0732">Signal</keyword>
<dbReference type="InterPro" id="IPR004265">
    <property type="entry name" value="Dirigent"/>
</dbReference>
<sequence length="210" mass="21833">MATCRIPALLTLLTVAALSLSKAAGQSCPSATPNTCFNAPGTASICCPGSCGASTGPNGMTATCAGAATPTLSNRAIFNFTEANTNCEGQAAAPGQGNTFGDWCTYIAPLVDESNNVIGNTTYLISNYRTSTPSGNYYELNIETFFFGPDDSGKTDSISIYGVLLAEETELIVLGGTGKYRGAKGYVLTRPAECNDAGDVCYFPKDFFLV</sequence>
<accession>A0A1Y1HRN0</accession>
<dbReference type="Gene3D" id="2.40.480.10">
    <property type="entry name" value="Allene oxide cyclase-like"/>
    <property type="match status" value="1"/>
</dbReference>
<feature type="signal peptide" evidence="4">
    <location>
        <begin position="1"/>
        <end position="25"/>
    </location>
</feature>
<evidence type="ECO:0000256" key="2">
    <source>
        <dbReference type="ARBA" id="ARBA00011738"/>
    </source>
</evidence>
<organism evidence="5 6">
    <name type="scientific">Klebsormidium nitens</name>
    <name type="common">Green alga</name>
    <name type="synonym">Ulothrix nitens</name>
    <dbReference type="NCBI Taxonomy" id="105231"/>
    <lineage>
        <taxon>Eukaryota</taxon>
        <taxon>Viridiplantae</taxon>
        <taxon>Streptophyta</taxon>
        <taxon>Klebsormidiophyceae</taxon>
        <taxon>Klebsormidiales</taxon>
        <taxon>Klebsormidiaceae</taxon>
        <taxon>Klebsormidium</taxon>
    </lineage>
</organism>
<dbReference type="OrthoDB" id="1864232at2759"/>
<comment type="subunit">
    <text evidence="2 4">Homodimer.</text>
</comment>
<dbReference type="AlphaFoldDB" id="A0A1Y1HRN0"/>
<proteinExistence type="inferred from homology"/>
<keyword evidence="6" id="KW-1185">Reference proteome</keyword>
<dbReference type="GO" id="GO:0048046">
    <property type="term" value="C:apoplast"/>
    <property type="evidence" value="ECO:0007669"/>
    <property type="project" value="UniProtKB-SubCell"/>
</dbReference>
<dbReference type="EMBL" id="DF236963">
    <property type="protein sequence ID" value="GAQ78498.1"/>
    <property type="molecule type" value="Genomic_DNA"/>
</dbReference>
<name>A0A1Y1HRN0_KLENI</name>
<reference evidence="5 6" key="1">
    <citation type="journal article" date="2014" name="Nat. Commun.">
        <title>Klebsormidium flaccidum genome reveals primary factors for plant terrestrial adaptation.</title>
        <authorList>
            <person name="Hori K."/>
            <person name="Maruyama F."/>
            <person name="Fujisawa T."/>
            <person name="Togashi T."/>
            <person name="Yamamoto N."/>
            <person name="Seo M."/>
            <person name="Sato S."/>
            <person name="Yamada T."/>
            <person name="Mori H."/>
            <person name="Tajima N."/>
            <person name="Moriyama T."/>
            <person name="Ikeuchi M."/>
            <person name="Watanabe M."/>
            <person name="Wada H."/>
            <person name="Kobayashi K."/>
            <person name="Saito M."/>
            <person name="Masuda T."/>
            <person name="Sasaki-Sekimoto Y."/>
            <person name="Mashiguchi K."/>
            <person name="Awai K."/>
            <person name="Shimojima M."/>
            <person name="Masuda S."/>
            <person name="Iwai M."/>
            <person name="Nobusawa T."/>
            <person name="Narise T."/>
            <person name="Kondo S."/>
            <person name="Saito H."/>
            <person name="Sato R."/>
            <person name="Murakawa M."/>
            <person name="Ihara Y."/>
            <person name="Oshima-Yamada Y."/>
            <person name="Ohtaka K."/>
            <person name="Satoh M."/>
            <person name="Sonobe K."/>
            <person name="Ishii M."/>
            <person name="Ohtani R."/>
            <person name="Kanamori-Sato M."/>
            <person name="Honoki R."/>
            <person name="Miyazaki D."/>
            <person name="Mochizuki H."/>
            <person name="Umetsu J."/>
            <person name="Higashi K."/>
            <person name="Shibata D."/>
            <person name="Kamiya Y."/>
            <person name="Sato N."/>
            <person name="Nakamura Y."/>
            <person name="Tabata S."/>
            <person name="Ida S."/>
            <person name="Kurokawa K."/>
            <person name="Ohta H."/>
        </authorList>
    </citation>
    <scope>NUCLEOTIDE SEQUENCE [LARGE SCALE GENOMIC DNA]</scope>
    <source>
        <strain evidence="5 6">NIES-2285</strain>
    </source>
</reference>
<comment type="similarity">
    <text evidence="1 4">Belongs to the plant dirigent protein family.</text>
</comment>
<evidence type="ECO:0000256" key="3">
    <source>
        <dbReference type="ARBA" id="ARBA00022525"/>
    </source>
</evidence>
<keyword evidence="4" id="KW-0052">Apoplast</keyword>
<evidence type="ECO:0000313" key="6">
    <source>
        <dbReference type="Proteomes" id="UP000054558"/>
    </source>
</evidence>